<evidence type="ECO:0000313" key="3">
    <source>
        <dbReference type="EMBL" id="MCL9683871.1"/>
    </source>
</evidence>
<dbReference type="Gene3D" id="2.60.120.260">
    <property type="entry name" value="Galactose-binding domain-like"/>
    <property type="match status" value="1"/>
</dbReference>
<dbReference type="PANTHER" id="PTHR43056">
    <property type="entry name" value="PEPTIDASE S9 PROLYL OLIGOPEPTIDASE"/>
    <property type="match status" value="1"/>
</dbReference>
<dbReference type="Gene3D" id="3.40.50.1820">
    <property type="entry name" value="alpha/beta hydrolase"/>
    <property type="match status" value="1"/>
</dbReference>
<dbReference type="InterPro" id="IPR050585">
    <property type="entry name" value="Xaa-Pro_dipeptidyl-ppase/CocE"/>
</dbReference>
<dbReference type="PANTHER" id="PTHR43056:SF10">
    <property type="entry name" value="COCE_NOND FAMILY, PUTATIVE (AFU_ORTHOLOGUE AFUA_7G00600)-RELATED"/>
    <property type="match status" value="1"/>
</dbReference>
<gene>
    <name evidence="3" type="ORF">LOX96_07185</name>
</gene>
<feature type="domain" description="Xaa-Pro dipeptidyl-peptidase C-terminal" evidence="2">
    <location>
        <begin position="334"/>
        <end position="564"/>
    </location>
</feature>
<dbReference type="Pfam" id="PF02129">
    <property type="entry name" value="Peptidase_S15"/>
    <property type="match status" value="1"/>
</dbReference>
<dbReference type="AlphaFoldDB" id="A0A9X2IB21"/>
<dbReference type="Proteomes" id="UP001139721">
    <property type="component" value="Unassembled WGS sequence"/>
</dbReference>
<accession>A0A9X2IB21</accession>
<dbReference type="Pfam" id="PF08530">
    <property type="entry name" value="PepX_C"/>
    <property type="match status" value="1"/>
</dbReference>
<dbReference type="NCBIfam" id="TIGR00976">
    <property type="entry name" value="CocE_NonD"/>
    <property type="match status" value="1"/>
</dbReference>
<evidence type="ECO:0000313" key="4">
    <source>
        <dbReference type="Proteomes" id="UP001139721"/>
    </source>
</evidence>
<organism evidence="3 4">
    <name type="scientific">Legionella maioricensis</name>
    <dbReference type="NCBI Taxonomy" id="2896528"/>
    <lineage>
        <taxon>Bacteria</taxon>
        <taxon>Pseudomonadati</taxon>
        <taxon>Pseudomonadota</taxon>
        <taxon>Gammaproteobacteria</taxon>
        <taxon>Legionellales</taxon>
        <taxon>Legionellaceae</taxon>
        <taxon>Legionella</taxon>
    </lineage>
</organism>
<reference evidence="3" key="1">
    <citation type="submission" date="2021-11" db="EMBL/GenBank/DDBJ databases">
        <title>Legionella maioricencis sp. nov., a new species isolated from hot water samples in Mallorca.</title>
        <authorList>
            <person name="Crespi S."/>
            <person name="Drasar V."/>
            <person name="Salva-Serra F."/>
            <person name="Jaen-Luchoro D."/>
            <person name="Pineiro-Iglesias B."/>
            <person name="Aliaga F."/>
            <person name="Fernandez-Juarez V."/>
            <person name="Coll G."/>
            <person name="Moore E.R.B."/>
            <person name="Bennasar-Figueras A."/>
        </authorList>
    </citation>
    <scope>NUCLEOTIDE SEQUENCE</scope>
    <source>
        <strain evidence="3">HCPI-6</strain>
    </source>
</reference>
<dbReference type="RefSeq" id="WP_250420922.1">
    <property type="nucleotide sequence ID" value="NZ_JAJKBJ010000006.1"/>
</dbReference>
<dbReference type="SMART" id="SM00939">
    <property type="entry name" value="PepX_C"/>
    <property type="match status" value="1"/>
</dbReference>
<sequence length="599" mass="67420">MAIPLHVQLGGLQYAGWKPKAFARQGLGSRLLSDVMIPLPDGLHLSADVYLPKEPGRYPAIVQFSAYNRDLHTIGIPTGSNEIGSPPLSNDRGYAQVVVTARGVGRSEGILQPWMSDEQVAAHVCCIEWAAQQSWCSGDVCLFGTSYYGMNQALVATKKPQGLRAFFANEICTDFYRQVFYYGGLPNLDFFNLWLGANFTDAALHRYIKPNMRAVLSYIFNRPYLYRLLKPHLSKIIDKQKEHRINTQALLYYKKFLTESTYGELSPIGRGPYLDLANINVPFVVVQNQAYVSLHQFGAYDLYSRAGNKELPRWLIVGPAEYKLPVYSWQQEALAFFDYIVYGLNNGYEEQSPVRYWVSGANKFISSSSFPPPNAKWVRYYLGPATKDNPQNYSLLEEPASNNEVLTFYSIPPGIQTLPELEAITPQNLIFHFPMKHSITVAGAIRISINFRCNEIDSYLIARLGWVDADKKYHHIGMGHLRPAVHQIDESLSSEFEWVMAVDQPTPLIPNQQVRLQWSLTPAGAAIPENATLELEIASRSDQFSSSFSEDLIITKSPAPPYFCRNEIICGEESYIEFHGLPATDSAKNEVTESDNGSY</sequence>
<name>A0A9X2IB21_9GAMM</name>
<dbReference type="EMBL" id="JAJKBJ010000006">
    <property type="protein sequence ID" value="MCL9683871.1"/>
    <property type="molecule type" value="Genomic_DNA"/>
</dbReference>
<dbReference type="InterPro" id="IPR013736">
    <property type="entry name" value="Xaa-Pro_dipept_C"/>
</dbReference>
<protein>
    <submittedName>
        <fullName evidence="3">CocE/NonD family hydrolase</fullName>
    </submittedName>
</protein>
<dbReference type="SUPFAM" id="SSF53474">
    <property type="entry name" value="alpha/beta-Hydrolases"/>
    <property type="match status" value="1"/>
</dbReference>
<evidence type="ECO:0000259" key="2">
    <source>
        <dbReference type="SMART" id="SM00939"/>
    </source>
</evidence>
<keyword evidence="1 3" id="KW-0378">Hydrolase</keyword>
<proteinExistence type="predicted"/>
<dbReference type="GO" id="GO:0008239">
    <property type="term" value="F:dipeptidyl-peptidase activity"/>
    <property type="evidence" value="ECO:0007669"/>
    <property type="project" value="InterPro"/>
</dbReference>
<dbReference type="InterPro" id="IPR005674">
    <property type="entry name" value="CocE/Ser_esterase"/>
</dbReference>
<keyword evidence="4" id="KW-1185">Reference proteome</keyword>
<dbReference type="InterPro" id="IPR008979">
    <property type="entry name" value="Galactose-bd-like_sf"/>
</dbReference>
<evidence type="ECO:0000256" key="1">
    <source>
        <dbReference type="ARBA" id="ARBA00022801"/>
    </source>
</evidence>
<dbReference type="InterPro" id="IPR000383">
    <property type="entry name" value="Xaa-Pro-like_dom"/>
</dbReference>
<dbReference type="SUPFAM" id="SSF49785">
    <property type="entry name" value="Galactose-binding domain-like"/>
    <property type="match status" value="1"/>
</dbReference>
<dbReference type="InterPro" id="IPR029058">
    <property type="entry name" value="AB_hydrolase_fold"/>
</dbReference>
<comment type="caution">
    <text evidence="3">The sequence shown here is derived from an EMBL/GenBank/DDBJ whole genome shotgun (WGS) entry which is preliminary data.</text>
</comment>